<proteinExistence type="predicted"/>
<reference evidence="1 2" key="1">
    <citation type="journal article" date="2019" name="Nat. Ecol. Evol.">
        <title>Megaphylogeny resolves global patterns of mushroom evolution.</title>
        <authorList>
            <person name="Varga T."/>
            <person name="Krizsan K."/>
            <person name="Foldi C."/>
            <person name="Dima B."/>
            <person name="Sanchez-Garcia M."/>
            <person name="Sanchez-Ramirez S."/>
            <person name="Szollosi G.J."/>
            <person name="Szarkandi J.G."/>
            <person name="Papp V."/>
            <person name="Albert L."/>
            <person name="Andreopoulos W."/>
            <person name="Angelini C."/>
            <person name="Antonin V."/>
            <person name="Barry K.W."/>
            <person name="Bougher N.L."/>
            <person name="Buchanan P."/>
            <person name="Buyck B."/>
            <person name="Bense V."/>
            <person name="Catcheside P."/>
            <person name="Chovatia M."/>
            <person name="Cooper J."/>
            <person name="Damon W."/>
            <person name="Desjardin D."/>
            <person name="Finy P."/>
            <person name="Geml J."/>
            <person name="Haridas S."/>
            <person name="Hughes K."/>
            <person name="Justo A."/>
            <person name="Karasinski D."/>
            <person name="Kautmanova I."/>
            <person name="Kiss B."/>
            <person name="Kocsube S."/>
            <person name="Kotiranta H."/>
            <person name="LaButti K.M."/>
            <person name="Lechner B.E."/>
            <person name="Liimatainen K."/>
            <person name="Lipzen A."/>
            <person name="Lukacs Z."/>
            <person name="Mihaltcheva S."/>
            <person name="Morgado L.N."/>
            <person name="Niskanen T."/>
            <person name="Noordeloos M.E."/>
            <person name="Ohm R.A."/>
            <person name="Ortiz-Santana B."/>
            <person name="Ovrebo C."/>
            <person name="Racz N."/>
            <person name="Riley R."/>
            <person name="Savchenko A."/>
            <person name="Shiryaev A."/>
            <person name="Soop K."/>
            <person name="Spirin V."/>
            <person name="Szebenyi C."/>
            <person name="Tomsovsky M."/>
            <person name="Tulloss R.E."/>
            <person name="Uehling J."/>
            <person name="Grigoriev I.V."/>
            <person name="Vagvolgyi C."/>
            <person name="Papp T."/>
            <person name="Martin F.M."/>
            <person name="Miettinen O."/>
            <person name="Hibbett D.S."/>
            <person name="Nagy L.G."/>
        </authorList>
    </citation>
    <scope>NUCLEOTIDE SEQUENCE [LARGE SCALE GENOMIC DNA]</scope>
    <source>
        <strain evidence="1 2">NL-1719</strain>
    </source>
</reference>
<accession>A0ACD3B9Z3</accession>
<sequence length="157" mass="17187">MSSGTSPDIIKRVETEIAKEGKAEENNLKHAVKDMSNIERAQTKALKAARKAEDTLAKTEKHEIATAKDLNKANYKHDVAITNVNAAQKDVQAKIQQHEKTSKDLGVKKAQVDDMMTLQKRHAEDRERRLSELRGQASGDQGNGNSSPGGSRLPGGF</sequence>
<name>A0ACD3B9Z3_9AGAR</name>
<evidence type="ECO:0000313" key="1">
    <source>
        <dbReference type="EMBL" id="TFK74461.1"/>
    </source>
</evidence>
<dbReference type="EMBL" id="ML208268">
    <property type="protein sequence ID" value="TFK74461.1"/>
    <property type="molecule type" value="Genomic_DNA"/>
</dbReference>
<organism evidence="1 2">
    <name type="scientific">Pluteus cervinus</name>
    <dbReference type="NCBI Taxonomy" id="181527"/>
    <lineage>
        <taxon>Eukaryota</taxon>
        <taxon>Fungi</taxon>
        <taxon>Dikarya</taxon>
        <taxon>Basidiomycota</taxon>
        <taxon>Agaricomycotina</taxon>
        <taxon>Agaricomycetes</taxon>
        <taxon>Agaricomycetidae</taxon>
        <taxon>Agaricales</taxon>
        <taxon>Pluteineae</taxon>
        <taxon>Pluteaceae</taxon>
        <taxon>Pluteus</taxon>
    </lineage>
</organism>
<protein>
    <submittedName>
        <fullName evidence="1">Uncharacterized protein</fullName>
    </submittedName>
</protein>
<gene>
    <name evidence="1" type="ORF">BDN72DRAFT_789288</name>
</gene>
<keyword evidence="2" id="KW-1185">Reference proteome</keyword>
<evidence type="ECO:0000313" key="2">
    <source>
        <dbReference type="Proteomes" id="UP000308600"/>
    </source>
</evidence>
<dbReference type="Proteomes" id="UP000308600">
    <property type="component" value="Unassembled WGS sequence"/>
</dbReference>